<gene>
    <name evidence="2" type="primary">PLESTBF000386</name>
    <name evidence="2" type="ORF">PLESTB_000771800</name>
</gene>
<dbReference type="AlphaFoldDB" id="A0A9W6BK33"/>
<reference evidence="2 3" key="1">
    <citation type="journal article" date="2023" name="Commun. Biol.">
        <title>Reorganization of the ancestral sex-determining regions during the evolution of trioecy in Pleodorina starrii.</title>
        <authorList>
            <person name="Takahashi K."/>
            <person name="Suzuki S."/>
            <person name="Kawai-Toyooka H."/>
            <person name="Yamamoto K."/>
            <person name="Hamaji T."/>
            <person name="Ootsuki R."/>
            <person name="Yamaguchi H."/>
            <person name="Kawachi M."/>
            <person name="Higashiyama T."/>
            <person name="Nozaki H."/>
        </authorList>
    </citation>
    <scope>NUCLEOTIDE SEQUENCE [LARGE SCALE GENOMIC DNA]</scope>
    <source>
        <strain evidence="2 3">NIES-4479</strain>
    </source>
</reference>
<protein>
    <submittedName>
        <fullName evidence="2">Uncharacterized protein</fullName>
    </submittedName>
</protein>
<dbReference type="Proteomes" id="UP001165080">
    <property type="component" value="Unassembled WGS sequence"/>
</dbReference>
<proteinExistence type="predicted"/>
<sequence length="132" mass="14186">MYSCLIVFGRVRYVSVWLVCILCILFGSLLHRIAAGERFGAVGEDHYWTSKPTNESGGDRSTKAWPPSPCIVATPVRWPNTWGGVGWRNTAKSGAGWALRRLRFDGSCLVLVPGAAAAAAAAAAAVTMTIYQ</sequence>
<evidence type="ECO:0000313" key="3">
    <source>
        <dbReference type="Proteomes" id="UP001165080"/>
    </source>
</evidence>
<keyword evidence="3" id="KW-1185">Reference proteome</keyword>
<feature type="transmembrane region" description="Helical" evidence="1">
    <location>
        <begin position="12"/>
        <end position="30"/>
    </location>
</feature>
<evidence type="ECO:0000313" key="2">
    <source>
        <dbReference type="EMBL" id="GLC53642.1"/>
    </source>
</evidence>
<dbReference type="EMBL" id="BRXU01000008">
    <property type="protein sequence ID" value="GLC53642.1"/>
    <property type="molecule type" value="Genomic_DNA"/>
</dbReference>
<accession>A0A9W6BK33</accession>
<name>A0A9W6BK33_9CHLO</name>
<comment type="caution">
    <text evidence="2">The sequence shown here is derived from an EMBL/GenBank/DDBJ whole genome shotgun (WGS) entry which is preliminary data.</text>
</comment>
<feature type="transmembrane region" description="Helical" evidence="1">
    <location>
        <begin position="108"/>
        <end position="131"/>
    </location>
</feature>
<keyword evidence="1" id="KW-1133">Transmembrane helix</keyword>
<evidence type="ECO:0000256" key="1">
    <source>
        <dbReference type="SAM" id="Phobius"/>
    </source>
</evidence>
<keyword evidence="1" id="KW-0472">Membrane</keyword>
<organism evidence="2 3">
    <name type="scientific">Pleodorina starrii</name>
    <dbReference type="NCBI Taxonomy" id="330485"/>
    <lineage>
        <taxon>Eukaryota</taxon>
        <taxon>Viridiplantae</taxon>
        <taxon>Chlorophyta</taxon>
        <taxon>core chlorophytes</taxon>
        <taxon>Chlorophyceae</taxon>
        <taxon>CS clade</taxon>
        <taxon>Chlamydomonadales</taxon>
        <taxon>Volvocaceae</taxon>
        <taxon>Pleodorina</taxon>
    </lineage>
</organism>
<keyword evidence="1" id="KW-0812">Transmembrane</keyword>